<reference evidence="3 4" key="1">
    <citation type="submission" date="2019-12" db="EMBL/GenBank/DDBJ databases">
        <title>Roseobacter cerasinus sp. nov., isolated from seawater around aquaculture.</title>
        <authorList>
            <person name="Muramatsu S."/>
            <person name="Takabe Y."/>
            <person name="Mori K."/>
            <person name="Takaichi S."/>
            <person name="Hanada S."/>
        </authorList>
    </citation>
    <scope>NUCLEOTIDE SEQUENCE [LARGE SCALE GENOMIC DNA]</scope>
    <source>
        <strain evidence="3 4">AI77</strain>
    </source>
</reference>
<dbReference type="NCBIfam" id="TIGR00254">
    <property type="entry name" value="GGDEF"/>
    <property type="match status" value="1"/>
</dbReference>
<feature type="domain" description="GGDEF" evidence="2">
    <location>
        <begin position="288"/>
        <end position="421"/>
    </location>
</feature>
<dbReference type="Gene3D" id="3.20.20.450">
    <property type="entry name" value="EAL domain"/>
    <property type="match status" value="1"/>
</dbReference>
<organism evidence="3 4">
    <name type="scientific">Roseobacter cerasinus</name>
    <dbReference type="NCBI Taxonomy" id="2602289"/>
    <lineage>
        <taxon>Bacteria</taxon>
        <taxon>Pseudomonadati</taxon>
        <taxon>Pseudomonadota</taxon>
        <taxon>Alphaproteobacteria</taxon>
        <taxon>Rhodobacterales</taxon>
        <taxon>Roseobacteraceae</taxon>
        <taxon>Roseobacter</taxon>
    </lineage>
</organism>
<dbReference type="Pfam" id="PF00563">
    <property type="entry name" value="EAL"/>
    <property type="match status" value="1"/>
</dbReference>
<protein>
    <recommendedName>
        <fullName evidence="5">Diguanylate cyclase/phosphodiesterase</fullName>
    </recommendedName>
</protein>
<dbReference type="InterPro" id="IPR043128">
    <property type="entry name" value="Rev_trsase/Diguanyl_cyclase"/>
</dbReference>
<dbReference type="EMBL" id="BLIV01000006">
    <property type="protein sequence ID" value="GFE51551.1"/>
    <property type="molecule type" value="Genomic_DNA"/>
</dbReference>
<evidence type="ECO:0008006" key="5">
    <source>
        <dbReference type="Google" id="ProtNLM"/>
    </source>
</evidence>
<dbReference type="PROSITE" id="PS50883">
    <property type="entry name" value="EAL"/>
    <property type="match status" value="1"/>
</dbReference>
<dbReference type="Gene3D" id="3.30.70.270">
    <property type="match status" value="1"/>
</dbReference>
<dbReference type="InterPro" id="IPR035965">
    <property type="entry name" value="PAS-like_dom_sf"/>
</dbReference>
<dbReference type="SUPFAM" id="SSF55785">
    <property type="entry name" value="PYP-like sensor domain (PAS domain)"/>
    <property type="match status" value="1"/>
</dbReference>
<proteinExistence type="predicted"/>
<evidence type="ECO:0000259" key="1">
    <source>
        <dbReference type="PROSITE" id="PS50883"/>
    </source>
</evidence>
<dbReference type="CDD" id="cd01948">
    <property type="entry name" value="EAL"/>
    <property type="match status" value="1"/>
</dbReference>
<evidence type="ECO:0000313" key="3">
    <source>
        <dbReference type="EMBL" id="GFE51551.1"/>
    </source>
</evidence>
<dbReference type="InterPro" id="IPR035919">
    <property type="entry name" value="EAL_sf"/>
</dbReference>
<comment type="caution">
    <text evidence="3">The sequence shown here is derived from an EMBL/GenBank/DDBJ whole genome shotgun (WGS) entry which is preliminary data.</text>
</comment>
<dbReference type="SMART" id="SM00267">
    <property type="entry name" value="GGDEF"/>
    <property type="match status" value="1"/>
</dbReference>
<dbReference type="SMART" id="SM00052">
    <property type="entry name" value="EAL"/>
    <property type="match status" value="1"/>
</dbReference>
<accession>A0A640VWU1</accession>
<gene>
    <name evidence="3" type="ORF">So717_33040</name>
</gene>
<dbReference type="InterPro" id="IPR001633">
    <property type="entry name" value="EAL_dom"/>
</dbReference>
<dbReference type="PANTHER" id="PTHR44757:SF2">
    <property type="entry name" value="BIOFILM ARCHITECTURE MAINTENANCE PROTEIN MBAA"/>
    <property type="match status" value="1"/>
</dbReference>
<dbReference type="SUPFAM" id="SSF55073">
    <property type="entry name" value="Nucleotide cyclase"/>
    <property type="match status" value="1"/>
</dbReference>
<dbReference type="AlphaFoldDB" id="A0A640VWU1"/>
<evidence type="ECO:0000313" key="4">
    <source>
        <dbReference type="Proteomes" id="UP000436522"/>
    </source>
</evidence>
<sequence>MRSENIAEGAVVPTPSQAPDTADLLPQAAIPLDRLRTAVWVYDIDEVRIIHANTAACDLWQAESAAELRSRDLATDMSPTVAKRLKQYQLDFIERDATFSEMWTLYPNGQPTSLMVIFCGYPLPDGRMAMQCEVVGGAENQPDNLRSAEALLHTDVMIALHEADGLPVYLNPAARNNATHAMQTIAEKFVDPDDYDKLLRELDTAGEHRMVARVNTGAGPRWYDLTVKQCSDAVTGNPAVLVTAIDVSELKIARDKARYLADRDQLTGCYNRSYLQQHMATLGQYQTKRCALLCFDVDRFKQINDRLGHEMGDVVLKEIAARVTASIRLTDTFVRLGGDEFVVVFEDVPCETELAAKLNRMLELISRPITHDATRLSTSVSMGVATFVPNQSHFTTIMREADIALYTSKQDGRNRITFFSEEMGALARARDLVEIELKRAIQNREFILHFQPRLCLRTNRVVSAEALVRWQHPKRGLIMPAEFIAICEETGMIEDLGQLILEMACQTSMAWHKSGKDIELSINISPRQFADKRLLDALRDFSSHPDFPTGKIELEITENVLIGDHDFIAQKLDAIASMGYRIAIDDFGTGYSNLSYISRFQLNCLKIDQSFVSQLPKSGPIISLILTLAEQIGATIVAEGVETKEQLAWLRNHQCDQAQGYFVSHPVEEKDLFGVIEDLNTGGVYQLHPAGGSDA</sequence>
<dbReference type="InterPro" id="IPR052155">
    <property type="entry name" value="Biofilm_reg_signaling"/>
</dbReference>
<dbReference type="PROSITE" id="PS50887">
    <property type="entry name" value="GGDEF"/>
    <property type="match status" value="1"/>
</dbReference>
<dbReference type="Pfam" id="PF00990">
    <property type="entry name" value="GGDEF"/>
    <property type="match status" value="1"/>
</dbReference>
<name>A0A640VWU1_9RHOB</name>
<dbReference type="SUPFAM" id="SSF141868">
    <property type="entry name" value="EAL domain-like"/>
    <property type="match status" value="1"/>
</dbReference>
<dbReference type="OrthoDB" id="9814202at2"/>
<dbReference type="InterPro" id="IPR000160">
    <property type="entry name" value="GGDEF_dom"/>
</dbReference>
<feature type="domain" description="EAL" evidence="1">
    <location>
        <begin position="430"/>
        <end position="680"/>
    </location>
</feature>
<dbReference type="PANTHER" id="PTHR44757">
    <property type="entry name" value="DIGUANYLATE CYCLASE DGCP"/>
    <property type="match status" value="1"/>
</dbReference>
<dbReference type="CDD" id="cd01949">
    <property type="entry name" value="GGDEF"/>
    <property type="match status" value="1"/>
</dbReference>
<dbReference type="InterPro" id="IPR029787">
    <property type="entry name" value="Nucleotide_cyclase"/>
</dbReference>
<dbReference type="RefSeq" id="WP_159979365.1">
    <property type="nucleotide sequence ID" value="NZ_BLIV01000006.1"/>
</dbReference>
<dbReference type="Proteomes" id="UP000436522">
    <property type="component" value="Unassembled WGS sequence"/>
</dbReference>
<keyword evidence="4" id="KW-1185">Reference proteome</keyword>
<evidence type="ECO:0000259" key="2">
    <source>
        <dbReference type="PROSITE" id="PS50887"/>
    </source>
</evidence>